<keyword evidence="2" id="KW-1185">Reference proteome</keyword>
<evidence type="ECO:0000313" key="1">
    <source>
        <dbReference type="EMBL" id="GKU93246.1"/>
    </source>
</evidence>
<dbReference type="AlphaFoldDB" id="A0AAV5I6I4"/>
<accession>A0AAV5I6I4</accession>
<dbReference type="Proteomes" id="UP001054252">
    <property type="component" value="Unassembled WGS sequence"/>
</dbReference>
<reference evidence="1 2" key="1">
    <citation type="journal article" date="2021" name="Commun. Biol.">
        <title>The genome of Shorea leprosula (Dipterocarpaceae) highlights the ecological relevance of drought in aseasonal tropical rainforests.</title>
        <authorList>
            <person name="Ng K.K.S."/>
            <person name="Kobayashi M.J."/>
            <person name="Fawcett J.A."/>
            <person name="Hatakeyama M."/>
            <person name="Paape T."/>
            <person name="Ng C.H."/>
            <person name="Ang C.C."/>
            <person name="Tnah L.H."/>
            <person name="Lee C.T."/>
            <person name="Nishiyama T."/>
            <person name="Sese J."/>
            <person name="O'Brien M.J."/>
            <person name="Copetti D."/>
            <person name="Mohd Noor M.I."/>
            <person name="Ong R.C."/>
            <person name="Putra M."/>
            <person name="Sireger I.Z."/>
            <person name="Indrioko S."/>
            <person name="Kosugi Y."/>
            <person name="Izuno A."/>
            <person name="Isagi Y."/>
            <person name="Lee S.L."/>
            <person name="Shimizu K.K."/>
        </authorList>
    </citation>
    <scope>NUCLEOTIDE SEQUENCE [LARGE SCALE GENOMIC DNA]</scope>
    <source>
        <strain evidence="1">214</strain>
    </source>
</reference>
<organism evidence="1 2">
    <name type="scientific">Rubroshorea leprosula</name>
    <dbReference type="NCBI Taxonomy" id="152421"/>
    <lineage>
        <taxon>Eukaryota</taxon>
        <taxon>Viridiplantae</taxon>
        <taxon>Streptophyta</taxon>
        <taxon>Embryophyta</taxon>
        <taxon>Tracheophyta</taxon>
        <taxon>Spermatophyta</taxon>
        <taxon>Magnoliopsida</taxon>
        <taxon>eudicotyledons</taxon>
        <taxon>Gunneridae</taxon>
        <taxon>Pentapetalae</taxon>
        <taxon>rosids</taxon>
        <taxon>malvids</taxon>
        <taxon>Malvales</taxon>
        <taxon>Dipterocarpaceae</taxon>
        <taxon>Rubroshorea</taxon>
    </lineage>
</organism>
<proteinExistence type="predicted"/>
<comment type="caution">
    <text evidence="1">The sequence shown here is derived from an EMBL/GenBank/DDBJ whole genome shotgun (WGS) entry which is preliminary data.</text>
</comment>
<dbReference type="EMBL" id="BPVZ01000007">
    <property type="protein sequence ID" value="GKU93246.1"/>
    <property type="molecule type" value="Genomic_DNA"/>
</dbReference>
<protein>
    <submittedName>
        <fullName evidence="1">Uncharacterized protein</fullName>
    </submittedName>
</protein>
<sequence length="77" mass="8938">MSFMLIFGEHSARKKLLTSVNGPHIEPGNKPRKAIGMRRCMNICCFEKNGLKTSWCCLALAEVIRQFRLRNRHYLTN</sequence>
<name>A0AAV5I6I4_9ROSI</name>
<gene>
    <name evidence="1" type="ORF">SLEP1_g6854</name>
</gene>
<evidence type="ECO:0000313" key="2">
    <source>
        <dbReference type="Proteomes" id="UP001054252"/>
    </source>
</evidence>